<feature type="transmembrane region" description="Helical" evidence="4">
    <location>
        <begin position="202"/>
        <end position="220"/>
    </location>
</feature>
<dbReference type="KEGG" id="bgm:CAL15_19595"/>
<dbReference type="GO" id="GO:0022857">
    <property type="term" value="F:transmembrane transporter activity"/>
    <property type="evidence" value="ECO:0007669"/>
    <property type="project" value="InterPro"/>
</dbReference>
<dbReference type="Gene3D" id="1.20.1250.20">
    <property type="entry name" value="MFS general substrate transporter like domains"/>
    <property type="match status" value="1"/>
</dbReference>
<evidence type="ECO:0000256" key="4">
    <source>
        <dbReference type="SAM" id="Phobius"/>
    </source>
</evidence>
<accession>A0A1W6ZJN9</accession>
<feature type="domain" description="Major facilitator superfamily (MFS) profile" evidence="5">
    <location>
        <begin position="1"/>
        <end position="383"/>
    </location>
</feature>
<evidence type="ECO:0000313" key="6">
    <source>
        <dbReference type="EMBL" id="ARP97552.1"/>
    </source>
</evidence>
<keyword evidence="1 4" id="KW-0812">Transmembrane</keyword>
<dbReference type="SUPFAM" id="SSF103473">
    <property type="entry name" value="MFS general substrate transporter"/>
    <property type="match status" value="1"/>
</dbReference>
<evidence type="ECO:0000259" key="5">
    <source>
        <dbReference type="PROSITE" id="PS50850"/>
    </source>
</evidence>
<dbReference type="InterPro" id="IPR036259">
    <property type="entry name" value="MFS_trans_sf"/>
</dbReference>
<gene>
    <name evidence="6" type="ORF">CAL15_19595</name>
</gene>
<evidence type="ECO:0000256" key="2">
    <source>
        <dbReference type="ARBA" id="ARBA00022989"/>
    </source>
</evidence>
<feature type="transmembrane region" description="Helical" evidence="4">
    <location>
        <begin position="268"/>
        <end position="286"/>
    </location>
</feature>
<dbReference type="PANTHER" id="PTHR11360:SF284">
    <property type="entry name" value="EG:103B4.3 PROTEIN-RELATED"/>
    <property type="match status" value="1"/>
</dbReference>
<dbReference type="AlphaFoldDB" id="A0A1W6ZJN9"/>
<feature type="transmembrane region" description="Helical" evidence="4">
    <location>
        <begin position="119"/>
        <end position="138"/>
    </location>
</feature>
<dbReference type="PROSITE" id="PS50850">
    <property type="entry name" value="MFS"/>
    <property type="match status" value="1"/>
</dbReference>
<keyword evidence="2 4" id="KW-1133">Transmembrane helix</keyword>
<protein>
    <submittedName>
        <fullName evidence="6">MFS transporter</fullName>
    </submittedName>
</protein>
<dbReference type="InterPro" id="IPR011701">
    <property type="entry name" value="MFS"/>
</dbReference>
<dbReference type="STRING" id="463040.CAL15_19595"/>
<evidence type="ECO:0000256" key="1">
    <source>
        <dbReference type="ARBA" id="ARBA00022692"/>
    </source>
</evidence>
<keyword evidence="7" id="KW-1185">Reference proteome</keyword>
<dbReference type="Proteomes" id="UP000194161">
    <property type="component" value="Chromosome"/>
</dbReference>
<dbReference type="PANTHER" id="PTHR11360">
    <property type="entry name" value="MONOCARBOXYLATE TRANSPORTER"/>
    <property type="match status" value="1"/>
</dbReference>
<evidence type="ECO:0000313" key="7">
    <source>
        <dbReference type="Proteomes" id="UP000194161"/>
    </source>
</evidence>
<dbReference type="InterPro" id="IPR020846">
    <property type="entry name" value="MFS_dom"/>
</dbReference>
<proteinExistence type="predicted"/>
<feature type="transmembrane region" description="Helical" evidence="4">
    <location>
        <begin position="150"/>
        <end position="170"/>
    </location>
</feature>
<feature type="transmembrane region" description="Helical" evidence="4">
    <location>
        <begin position="292"/>
        <end position="316"/>
    </location>
</feature>
<dbReference type="InterPro" id="IPR050327">
    <property type="entry name" value="Proton-linked_MCT"/>
</dbReference>
<dbReference type="CDD" id="cd17355">
    <property type="entry name" value="MFS_YcxA_like"/>
    <property type="match status" value="1"/>
</dbReference>
<dbReference type="EMBL" id="CP021111">
    <property type="protein sequence ID" value="ARP97552.1"/>
    <property type="molecule type" value="Genomic_DNA"/>
</dbReference>
<organism evidence="6 7">
    <name type="scientific">Bordetella genomosp. 13</name>
    <dbReference type="NCBI Taxonomy" id="463040"/>
    <lineage>
        <taxon>Bacteria</taxon>
        <taxon>Pseudomonadati</taxon>
        <taxon>Pseudomonadota</taxon>
        <taxon>Betaproteobacteria</taxon>
        <taxon>Burkholderiales</taxon>
        <taxon>Alcaligenaceae</taxon>
        <taxon>Bordetella</taxon>
    </lineage>
</organism>
<dbReference type="Pfam" id="PF07690">
    <property type="entry name" value="MFS_1"/>
    <property type="match status" value="1"/>
</dbReference>
<keyword evidence="3 4" id="KW-0472">Membrane</keyword>
<sequence>MLSLSMGLRQSLGIFIPPLTRDLGISVSDFTIAISIQNLTWGLVQPFAGALVTRIGFRPMMLAGSALYLCGMVLFTTAQGLLGVILGAGFAVGIAMAATGSAVAMAASVRPVPPALRSLVLGVVSSCGSLGAMLAAPLGQYVMQESTWRMGGLTFILLALVMLPAAWIAGRVDALPRPPSPAMPDGKEATARDVLRQAGRNVPFVVMATAYFVCGMQLIFLSTHLPTYLDLCGMDPMLSAQALAVIGGFNALGSLFFGWAGGRWNKQALLGGIYVLRSLTLVWYFHTLPTPTSTLVFAAVMGFLWLGVVPLVSGWIADTFGLRWQAMLAGVAFCSHQIGSFVGAMGGGLVYQWLHDYTLAWQLAAAIGLTAGIVQIYAAYLPQGPRGPRAPAGA</sequence>
<feature type="transmembrane region" description="Helical" evidence="4">
    <location>
        <begin position="60"/>
        <end position="78"/>
    </location>
</feature>
<feature type="transmembrane region" description="Helical" evidence="4">
    <location>
        <begin position="240"/>
        <end position="261"/>
    </location>
</feature>
<evidence type="ECO:0000256" key="3">
    <source>
        <dbReference type="ARBA" id="ARBA00023136"/>
    </source>
</evidence>
<reference evidence="6 7" key="1">
    <citation type="submission" date="2017-05" db="EMBL/GenBank/DDBJ databases">
        <title>Complete and WGS of Bordetella genogroups.</title>
        <authorList>
            <person name="Spilker T."/>
            <person name="LiPuma J."/>
        </authorList>
    </citation>
    <scope>NUCLEOTIDE SEQUENCE [LARGE SCALE GENOMIC DNA]</scope>
    <source>
        <strain evidence="6 7">AU7206</strain>
    </source>
</reference>
<feature type="transmembrane region" description="Helical" evidence="4">
    <location>
        <begin position="328"/>
        <end position="353"/>
    </location>
</feature>
<dbReference type="OrthoDB" id="146345at2"/>
<name>A0A1W6ZJN9_9BORD</name>
<feature type="transmembrane region" description="Helical" evidence="4">
    <location>
        <begin position="359"/>
        <end position="380"/>
    </location>
</feature>
<feature type="transmembrane region" description="Helical" evidence="4">
    <location>
        <begin position="84"/>
        <end position="107"/>
    </location>
</feature>